<feature type="coiled-coil region" evidence="1">
    <location>
        <begin position="397"/>
        <end position="456"/>
    </location>
</feature>
<dbReference type="SMART" id="SM00498">
    <property type="entry name" value="FH2"/>
    <property type="match status" value="1"/>
</dbReference>
<feature type="region of interest" description="Disordered" evidence="2">
    <location>
        <begin position="1"/>
        <end position="116"/>
    </location>
</feature>
<name>A0A2G9V351_TELCI</name>
<dbReference type="PROSITE" id="PS51444">
    <property type="entry name" value="FH2"/>
    <property type="match status" value="1"/>
</dbReference>
<sequence length="541" mass="59481">MSDATQCDSVDIQFTASADGPFAKDEDRHDSPSTAAETSASSPTAAACSSVPVSSAPPPPPPPPPAPPPPPLGLLKVNTGRPAPSPAPPPPPPPPPGILARPSTSATSALSPSCTARSDEIYPKKKKTYTLLWQAVSQHSITNVHTVWNEYTRPEFGAEERDHVQLLFERAEPSALSRFATERRSVRERPATESIFQLSQQKALNLEIILAKLRPLTVLDLIDRLESNNMEGISIDLLSSLLKYFPTDEEMLLFKTAGRDEVKRNCDVLCWEAARRPTLKIRFELAVAREQILQDLSRHSQSTQRVQDACSALRSKILVHLMHKCLQYGNYINQGTPLSRAVGFSLSSLPSILSAKGKQNSSLNVRLVDLLAQFVEFDTLALEDVISRLQAARSTTLDDIEAASKELTSSVKRLKHQLTSRGGGDVSLMEAYQPFLEVAESSCSNLASDLQKLRSEESSLQSFLCANTMKLEEIASVTSEALTMLFDSIKKRAMVKVRSASTTSGRQLAGRERFSMQRRSLQPTRLSVEEMREMFLEAANQ</sequence>
<dbReference type="PANTHER" id="PTHR45725">
    <property type="entry name" value="FORMIN HOMOLOGY 2 FAMILY MEMBER"/>
    <property type="match status" value="1"/>
</dbReference>
<gene>
    <name evidence="4" type="ORF">TELCIR_00995</name>
</gene>
<dbReference type="Pfam" id="PF02181">
    <property type="entry name" value="FH2"/>
    <property type="match status" value="1"/>
</dbReference>
<feature type="domain" description="FH2" evidence="3">
    <location>
        <begin position="118"/>
        <end position="511"/>
    </location>
</feature>
<feature type="compositionally biased region" description="Pro residues" evidence="2">
    <location>
        <begin position="55"/>
        <end position="72"/>
    </location>
</feature>
<feature type="compositionally biased region" description="Basic and acidic residues" evidence="2">
    <location>
        <begin position="22"/>
        <end position="31"/>
    </location>
</feature>
<protein>
    <recommendedName>
        <fullName evidence="3">FH2 domain-containing protein</fullName>
    </recommendedName>
</protein>
<dbReference type="InterPro" id="IPR051425">
    <property type="entry name" value="Formin_Homology"/>
</dbReference>
<dbReference type="SUPFAM" id="SSF101447">
    <property type="entry name" value="Formin homology 2 domain (FH2 domain)"/>
    <property type="match status" value="1"/>
</dbReference>
<reference evidence="4 5" key="1">
    <citation type="submission" date="2015-09" db="EMBL/GenBank/DDBJ databases">
        <title>Draft genome of the parasitic nematode Teladorsagia circumcincta isolate WARC Sus (inbred).</title>
        <authorList>
            <person name="Mitreva M."/>
        </authorList>
    </citation>
    <scope>NUCLEOTIDE SEQUENCE [LARGE SCALE GENOMIC DNA]</scope>
    <source>
        <strain evidence="4 5">S</strain>
    </source>
</reference>
<evidence type="ECO:0000313" key="5">
    <source>
        <dbReference type="Proteomes" id="UP000230423"/>
    </source>
</evidence>
<feature type="compositionally biased region" description="Low complexity" evidence="2">
    <location>
        <begin position="103"/>
        <end position="116"/>
    </location>
</feature>
<accession>A0A2G9V351</accession>
<dbReference type="PANTHER" id="PTHR45725:SF1">
    <property type="entry name" value="DISHEVELLED ASSOCIATED ACTIVATOR OF MORPHOGENESIS, ISOFORM D"/>
    <property type="match status" value="1"/>
</dbReference>
<organism evidence="4 5">
    <name type="scientific">Teladorsagia circumcincta</name>
    <name type="common">Brown stomach worm</name>
    <name type="synonym">Ostertagia circumcincta</name>
    <dbReference type="NCBI Taxonomy" id="45464"/>
    <lineage>
        <taxon>Eukaryota</taxon>
        <taxon>Metazoa</taxon>
        <taxon>Ecdysozoa</taxon>
        <taxon>Nematoda</taxon>
        <taxon>Chromadorea</taxon>
        <taxon>Rhabditida</taxon>
        <taxon>Rhabditina</taxon>
        <taxon>Rhabditomorpha</taxon>
        <taxon>Strongyloidea</taxon>
        <taxon>Trichostrongylidae</taxon>
        <taxon>Teladorsagia</taxon>
    </lineage>
</organism>
<dbReference type="Gene3D" id="1.20.58.2220">
    <property type="entry name" value="Formin, FH2 domain"/>
    <property type="match status" value="1"/>
</dbReference>
<dbReference type="OrthoDB" id="1668162at2759"/>
<dbReference type="Proteomes" id="UP000230423">
    <property type="component" value="Unassembled WGS sequence"/>
</dbReference>
<feature type="compositionally biased region" description="Low complexity" evidence="2">
    <location>
        <begin position="32"/>
        <end position="54"/>
    </location>
</feature>
<dbReference type="InterPro" id="IPR015425">
    <property type="entry name" value="FH2_Formin"/>
</dbReference>
<evidence type="ECO:0000259" key="3">
    <source>
        <dbReference type="PROSITE" id="PS51444"/>
    </source>
</evidence>
<evidence type="ECO:0000313" key="4">
    <source>
        <dbReference type="EMBL" id="PIO76908.1"/>
    </source>
</evidence>
<dbReference type="InterPro" id="IPR042201">
    <property type="entry name" value="FH2_Formin_sf"/>
</dbReference>
<keyword evidence="1" id="KW-0175">Coiled coil</keyword>
<evidence type="ECO:0000256" key="2">
    <source>
        <dbReference type="SAM" id="MobiDB-lite"/>
    </source>
</evidence>
<dbReference type="AlphaFoldDB" id="A0A2G9V351"/>
<keyword evidence="5" id="KW-1185">Reference proteome</keyword>
<feature type="compositionally biased region" description="Pro residues" evidence="2">
    <location>
        <begin position="83"/>
        <end position="97"/>
    </location>
</feature>
<proteinExistence type="predicted"/>
<feature type="compositionally biased region" description="Polar residues" evidence="2">
    <location>
        <begin position="1"/>
        <end position="16"/>
    </location>
</feature>
<evidence type="ECO:0000256" key="1">
    <source>
        <dbReference type="SAM" id="Coils"/>
    </source>
</evidence>
<dbReference type="EMBL" id="KZ345022">
    <property type="protein sequence ID" value="PIO76908.1"/>
    <property type="molecule type" value="Genomic_DNA"/>
</dbReference>